<proteinExistence type="predicted"/>
<dbReference type="AlphaFoldDB" id="A0A6V7QJ92"/>
<evidence type="ECO:0000256" key="1">
    <source>
        <dbReference type="SAM" id="MobiDB-lite"/>
    </source>
</evidence>
<name>A0A6V7QJ92_ANACO</name>
<dbReference type="EMBL" id="LR862136">
    <property type="protein sequence ID" value="CAD1843200.1"/>
    <property type="molecule type" value="Genomic_DNA"/>
</dbReference>
<reference evidence="2" key="1">
    <citation type="submission" date="2020-07" db="EMBL/GenBank/DDBJ databases">
        <authorList>
            <person name="Lin J."/>
        </authorList>
    </citation>
    <scope>NUCLEOTIDE SEQUENCE</scope>
</reference>
<sequence>MQHSDSNPILSGSNSISAHRRPAAPEPATLGRRANTSRLQAQLLVEPLYELLGLPIHGPVHLPSSSRNGNGESVILSCLTNGAGDGVAAADTHSPASSALSISNTFAISAAA</sequence>
<organism evidence="2">
    <name type="scientific">Ananas comosus var. bracteatus</name>
    <name type="common">red pineapple</name>
    <dbReference type="NCBI Taxonomy" id="296719"/>
    <lineage>
        <taxon>Eukaryota</taxon>
        <taxon>Viridiplantae</taxon>
        <taxon>Streptophyta</taxon>
        <taxon>Embryophyta</taxon>
        <taxon>Tracheophyta</taxon>
        <taxon>Spermatophyta</taxon>
        <taxon>Magnoliopsida</taxon>
        <taxon>Liliopsida</taxon>
        <taxon>Poales</taxon>
        <taxon>Bromeliaceae</taxon>
        <taxon>Bromelioideae</taxon>
        <taxon>Ananas</taxon>
    </lineage>
</organism>
<feature type="region of interest" description="Disordered" evidence="1">
    <location>
        <begin position="1"/>
        <end position="35"/>
    </location>
</feature>
<gene>
    <name evidence="2" type="ORF">CB5_LOCUS26411</name>
</gene>
<accession>A0A6V7QJ92</accession>
<protein>
    <submittedName>
        <fullName evidence="2">Uncharacterized protein</fullName>
    </submittedName>
</protein>
<feature type="compositionally biased region" description="Polar residues" evidence="1">
    <location>
        <begin position="1"/>
        <end position="17"/>
    </location>
</feature>
<evidence type="ECO:0000313" key="2">
    <source>
        <dbReference type="EMBL" id="CAD1843200.1"/>
    </source>
</evidence>